<dbReference type="InterPro" id="IPR023035">
    <property type="entry name" value="Ribosomal_uS9_bac/plastid"/>
</dbReference>
<dbReference type="GO" id="GO:0006412">
    <property type="term" value="P:translation"/>
    <property type="evidence" value="ECO:0007669"/>
    <property type="project" value="UniProtKB-UniRule"/>
</dbReference>
<evidence type="ECO:0000313" key="7">
    <source>
        <dbReference type="EMBL" id="SME88203.1"/>
    </source>
</evidence>
<evidence type="ECO:0000256" key="6">
    <source>
        <dbReference type="RuleBase" id="RU003815"/>
    </source>
</evidence>
<dbReference type="InterPro" id="IPR014721">
    <property type="entry name" value="Ribsml_uS5_D2-typ_fold_subgr"/>
</dbReference>
<accession>A0A1Y6B400</accession>
<dbReference type="GO" id="GO:0003735">
    <property type="term" value="F:structural constituent of ribosome"/>
    <property type="evidence" value="ECO:0007669"/>
    <property type="project" value="InterPro"/>
</dbReference>
<dbReference type="STRING" id="1513793.SAMN06296036_101121"/>
<dbReference type="Gene3D" id="3.30.230.10">
    <property type="match status" value="1"/>
</dbReference>
<dbReference type="AlphaFoldDB" id="A0A1Y6B400"/>
<evidence type="ECO:0000256" key="1">
    <source>
        <dbReference type="ARBA" id="ARBA00005251"/>
    </source>
</evidence>
<keyword evidence="2 5" id="KW-0689">Ribosomal protein</keyword>
<dbReference type="NCBIfam" id="NF001099">
    <property type="entry name" value="PRK00132.1"/>
    <property type="match status" value="1"/>
</dbReference>
<dbReference type="Proteomes" id="UP000192907">
    <property type="component" value="Unassembled WGS sequence"/>
</dbReference>
<dbReference type="GO" id="GO:0005737">
    <property type="term" value="C:cytoplasm"/>
    <property type="evidence" value="ECO:0007669"/>
    <property type="project" value="UniProtKB-ARBA"/>
</dbReference>
<dbReference type="OrthoDB" id="5294450at2"/>
<proteinExistence type="inferred from homology"/>
<dbReference type="HAMAP" id="MF_00532_B">
    <property type="entry name" value="Ribosomal_uS9_B"/>
    <property type="match status" value="1"/>
</dbReference>
<dbReference type="PANTHER" id="PTHR21569:SF1">
    <property type="entry name" value="SMALL RIBOSOMAL SUBUNIT PROTEIN US9M"/>
    <property type="match status" value="1"/>
</dbReference>
<dbReference type="GO" id="GO:0015935">
    <property type="term" value="C:small ribosomal subunit"/>
    <property type="evidence" value="ECO:0007669"/>
    <property type="project" value="TreeGrafter"/>
</dbReference>
<sequence length="129" mass="14360">MSNTVHAVGRRKTSVARVYVKPGQGKIVINKREIDQYYIRATSKMIINQPLELTGNEGKMDILVNVTGGGLTGQAGAIRHAISRALAELDPENRKVLKANGLITRDARKKERKLYGQKGARARFQFSKR</sequence>
<keyword evidence="3 5" id="KW-0687">Ribonucleoprotein</keyword>
<dbReference type="Pfam" id="PF00380">
    <property type="entry name" value="Ribosomal_S9"/>
    <property type="match status" value="1"/>
</dbReference>
<gene>
    <name evidence="5" type="primary">rpsI</name>
    <name evidence="7" type="ORF">SAMN06296036_101121</name>
</gene>
<dbReference type="SUPFAM" id="SSF54211">
    <property type="entry name" value="Ribosomal protein S5 domain 2-like"/>
    <property type="match status" value="1"/>
</dbReference>
<keyword evidence="8" id="KW-1185">Reference proteome</keyword>
<reference evidence="8" key="1">
    <citation type="submission" date="2017-04" db="EMBL/GenBank/DDBJ databases">
        <authorList>
            <person name="Varghese N."/>
            <person name="Submissions S."/>
        </authorList>
    </citation>
    <scope>NUCLEOTIDE SEQUENCE [LARGE SCALE GENOMIC DNA]</scope>
    <source>
        <strain evidence="8">RKEM611</strain>
    </source>
</reference>
<dbReference type="EMBL" id="FWZT01000001">
    <property type="protein sequence ID" value="SME88203.1"/>
    <property type="molecule type" value="Genomic_DNA"/>
</dbReference>
<dbReference type="RefSeq" id="WP_132314744.1">
    <property type="nucleotide sequence ID" value="NZ_FWZT01000001.1"/>
</dbReference>
<dbReference type="InterPro" id="IPR020568">
    <property type="entry name" value="Ribosomal_Su5_D2-typ_SF"/>
</dbReference>
<evidence type="ECO:0000313" key="8">
    <source>
        <dbReference type="Proteomes" id="UP000192907"/>
    </source>
</evidence>
<evidence type="ECO:0000256" key="4">
    <source>
        <dbReference type="ARBA" id="ARBA00035259"/>
    </source>
</evidence>
<dbReference type="PANTHER" id="PTHR21569">
    <property type="entry name" value="RIBOSOMAL PROTEIN S9"/>
    <property type="match status" value="1"/>
</dbReference>
<dbReference type="FunFam" id="3.30.230.10:FF:000001">
    <property type="entry name" value="30S ribosomal protein S9"/>
    <property type="match status" value="1"/>
</dbReference>
<evidence type="ECO:0000256" key="2">
    <source>
        <dbReference type="ARBA" id="ARBA00022980"/>
    </source>
</evidence>
<evidence type="ECO:0000256" key="3">
    <source>
        <dbReference type="ARBA" id="ARBA00023274"/>
    </source>
</evidence>
<protein>
    <recommendedName>
        <fullName evidence="4 5">Small ribosomal subunit protein uS9</fullName>
    </recommendedName>
</protein>
<dbReference type="GO" id="GO:0003723">
    <property type="term" value="F:RNA binding"/>
    <property type="evidence" value="ECO:0007669"/>
    <property type="project" value="TreeGrafter"/>
</dbReference>
<name>A0A1Y6B400_9BACT</name>
<organism evidence="7 8">
    <name type="scientific">Pseudobacteriovorax antillogorgiicola</name>
    <dbReference type="NCBI Taxonomy" id="1513793"/>
    <lineage>
        <taxon>Bacteria</taxon>
        <taxon>Pseudomonadati</taxon>
        <taxon>Bdellovibrionota</taxon>
        <taxon>Oligoflexia</taxon>
        <taxon>Oligoflexales</taxon>
        <taxon>Pseudobacteriovoracaceae</taxon>
        <taxon>Pseudobacteriovorax</taxon>
    </lineage>
</organism>
<comment type="similarity">
    <text evidence="1 5 6">Belongs to the universal ribosomal protein uS9 family.</text>
</comment>
<dbReference type="InterPro" id="IPR000754">
    <property type="entry name" value="Ribosomal_uS9"/>
</dbReference>
<dbReference type="InterPro" id="IPR020574">
    <property type="entry name" value="Ribosomal_uS9_CS"/>
</dbReference>
<evidence type="ECO:0000256" key="5">
    <source>
        <dbReference type="HAMAP-Rule" id="MF_00532"/>
    </source>
</evidence>
<dbReference type="PROSITE" id="PS00360">
    <property type="entry name" value="RIBOSOMAL_S9"/>
    <property type="match status" value="1"/>
</dbReference>